<accession>A0ABD0VAI1</accession>
<protein>
    <submittedName>
        <fullName evidence="1">Uncharacterized protein</fullName>
    </submittedName>
</protein>
<gene>
    <name evidence="1" type="ORF">M5K25_011752</name>
</gene>
<dbReference type="Proteomes" id="UP001552299">
    <property type="component" value="Unassembled WGS sequence"/>
</dbReference>
<evidence type="ECO:0000313" key="2">
    <source>
        <dbReference type="Proteomes" id="UP001552299"/>
    </source>
</evidence>
<evidence type="ECO:0000313" key="1">
    <source>
        <dbReference type="EMBL" id="KAL0919641.1"/>
    </source>
</evidence>
<reference evidence="1 2" key="1">
    <citation type="journal article" date="2024" name="Plant Biotechnol. J.">
        <title>Dendrobium thyrsiflorum genome and its molecular insights into genes involved in important horticultural traits.</title>
        <authorList>
            <person name="Chen B."/>
            <person name="Wang J.Y."/>
            <person name="Zheng P.J."/>
            <person name="Li K.L."/>
            <person name="Liang Y.M."/>
            <person name="Chen X.F."/>
            <person name="Zhang C."/>
            <person name="Zhao X."/>
            <person name="He X."/>
            <person name="Zhang G.Q."/>
            <person name="Liu Z.J."/>
            <person name="Xu Q."/>
        </authorList>
    </citation>
    <scope>NUCLEOTIDE SEQUENCE [LARGE SCALE GENOMIC DNA]</scope>
    <source>
        <strain evidence="1">GZMU011</strain>
    </source>
</reference>
<name>A0ABD0VAI1_DENTH</name>
<dbReference type="EMBL" id="JANQDX010000009">
    <property type="protein sequence ID" value="KAL0919641.1"/>
    <property type="molecule type" value="Genomic_DNA"/>
</dbReference>
<proteinExistence type="predicted"/>
<sequence length="69" mass="7702">MVRSVLREGEQRDEFREETRVTEVAADKKLSMYLMYPANSSFSAHAAGAIDASPGSSFAKSPLQDFFLR</sequence>
<dbReference type="AlphaFoldDB" id="A0ABD0VAI1"/>
<keyword evidence="2" id="KW-1185">Reference proteome</keyword>
<comment type="caution">
    <text evidence="1">The sequence shown here is derived from an EMBL/GenBank/DDBJ whole genome shotgun (WGS) entry which is preliminary data.</text>
</comment>
<organism evidence="1 2">
    <name type="scientific">Dendrobium thyrsiflorum</name>
    <name type="common">Pinecone-like raceme dendrobium</name>
    <name type="synonym">Orchid</name>
    <dbReference type="NCBI Taxonomy" id="117978"/>
    <lineage>
        <taxon>Eukaryota</taxon>
        <taxon>Viridiplantae</taxon>
        <taxon>Streptophyta</taxon>
        <taxon>Embryophyta</taxon>
        <taxon>Tracheophyta</taxon>
        <taxon>Spermatophyta</taxon>
        <taxon>Magnoliopsida</taxon>
        <taxon>Liliopsida</taxon>
        <taxon>Asparagales</taxon>
        <taxon>Orchidaceae</taxon>
        <taxon>Epidendroideae</taxon>
        <taxon>Malaxideae</taxon>
        <taxon>Dendrobiinae</taxon>
        <taxon>Dendrobium</taxon>
    </lineage>
</organism>